<comment type="caution">
    <text evidence="2">The sequence shown here is derived from an EMBL/GenBank/DDBJ whole genome shotgun (WGS) entry which is preliminary data.</text>
</comment>
<reference evidence="2" key="1">
    <citation type="submission" date="2019-08" db="EMBL/GenBank/DDBJ databases">
        <authorList>
            <person name="Kucharzyk K."/>
            <person name="Murdoch R.W."/>
            <person name="Higgins S."/>
            <person name="Loffler F."/>
        </authorList>
    </citation>
    <scope>NUCLEOTIDE SEQUENCE</scope>
</reference>
<protein>
    <submittedName>
        <fullName evidence="2">Uncharacterized protein</fullName>
    </submittedName>
</protein>
<feature type="region of interest" description="Disordered" evidence="1">
    <location>
        <begin position="118"/>
        <end position="149"/>
    </location>
</feature>
<dbReference type="AlphaFoldDB" id="A0A645G9W6"/>
<evidence type="ECO:0000256" key="1">
    <source>
        <dbReference type="SAM" id="MobiDB-lite"/>
    </source>
</evidence>
<organism evidence="2">
    <name type="scientific">bioreactor metagenome</name>
    <dbReference type="NCBI Taxonomy" id="1076179"/>
    <lineage>
        <taxon>unclassified sequences</taxon>
        <taxon>metagenomes</taxon>
        <taxon>ecological metagenomes</taxon>
    </lineage>
</organism>
<sequence length="149" mass="16313">MNVHHAPLEMLHKARRENAHEPGQHHQRGVMAVDDLRQFGVEILARGELLVVQHLGGDAVILGESQPARTGFVAHDGGHAGAKAPRPIFLLGCTHNGSHIGATARNEDHDIFHGRRLSHRSQGTSGQSGFMNRANQRAHPWHSTPKSPR</sequence>
<gene>
    <name evidence="2" type="ORF">SDC9_170823</name>
</gene>
<dbReference type="EMBL" id="VSSQ01071931">
    <property type="protein sequence ID" value="MPN23435.1"/>
    <property type="molecule type" value="Genomic_DNA"/>
</dbReference>
<feature type="compositionally biased region" description="Polar residues" evidence="1">
    <location>
        <begin position="120"/>
        <end position="135"/>
    </location>
</feature>
<evidence type="ECO:0000313" key="2">
    <source>
        <dbReference type="EMBL" id="MPN23435.1"/>
    </source>
</evidence>
<accession>A0A645G9W6</accession>
<name>A0A645G9W6_9ZZZZ</name>
<proteinExistence type="predicted"/>